<gene>
    <name evidence="1" type="ORF">NEA10_19165</name>
</gene>
<evidence type="ECO:0000313" key="1">
    <source>
        <dbReference type="EMBL" id="USR90916.1"/>
    </source>
</evidence>
<organism evidence="1 2">
    <name type="scientific">Phormidium yuhuli AB48</name>
    <dbReference type="NCBI Taxonomy" id="2940671"/>
    <lineage>
        <taxon>Bacteria</taxon>
        <taxon>Bacillati</taxon>
        <taxon>Cyanobacteriota</taxon>
        <taxon>Cyanophyceae</taxon>
        <taxon>Oscillatoriophycideae</taxon>
        <taxon>Oscillatoriales</taxon>
        <taxon>Oscillatoriaceae</taxon>
        <taxon>Phormidium</taxon>
        <taxon>Phormidium yuhuli</taxon>
    </lineage>
</organism>
<dbReference type="RefSeq" id="WP_252662940.1">
    <property type="nucleotide sequence ID" value="NZ_CP098611.1"/>
</dbReference>
<dbReference type="EMBL" id="CP098611">
    <property type="protein sequence ID" value="USR90916.1"/>
    <property type="molecule type" value="Genomic_DNA"/>
</dbReference>
<accession>A0ABY5APQ8</accession>
<evidence type="ECO:0008006" key="3">
    <source>
        <dbReference type="Google" id="ProtNLM"/>
    </source>
</evidence>
<sequence length="146" mass="16502">MSQSFAFYIDESGSPKPNPRDSASHFAVGGVLVRQDDESLIRLKITDFKKRWKIDEPVALHGNEIRSRKKNFAWLGLKSKDEQNQFLQDLTDTIVDCPIIVHGPASRASLSITPFCKLLTCACILSQSLKNSLKTVHFRHFSNIRS</sequence>
<dbReference type="Proteomes" id="UP001056708">
    <property type="component" value="Chromosome"/>
</dbReference>
<keyword evidence="2" id="KW-1185">Reference proteome</keyword>
<proteinExistence type="predicted"/>
<dbReference type="InterPro" id="IPR024524">
    <property type="entry name" value="DUF3800"/>
</dbReference>
<evidence type="ECO:0000313" key="2">
    <source>
        <dbReference type="Proteomes" id="UP001056708"/>
    </source>
</evidence>
<dbReference type="Pfam" id="PF12686">
    <property type="entry name" value="DUF3800"/>
    <property type="match status" value="1"/>
</dbReference>
<protein>
    <recommendedName>
        <fullName evidence="3">DUF3800 domain-containing protein</fullName>
    </recommendedName>
</protein>
<reference evidence="1" key="1">
    <citation type="submission" date="2022-06" db="EMBL/GenBank/DDBJ databases">
        <title>Genome sequence of Phormidium yuhuli AB48 isolated from an industrial photobioreactor environment.</title>
        <authorList>
            <person name="Qiu Y."/>
            <person name="Noonan A.J.C."/>
            <person name="Dofher K."/>
            <person name="Koch M."/>
            <person name="Kieft B."/>
            <person name="Lin X."/>
            <person name="Ziels R.M."/>
            <person name="Hallam S.J."/>
        </authorList>
    </citation>
    <scope>NUCLEOTIDE SEQUENCE</scope>
    <source>
        <strain evidence="1">AB48</strain>
    </source>
</reference>
<name>A0ABY5APQ8_9CYAN</name>